<feature type="domain" description="PhoD-like phosphatase" evidence="2">
    <location>
        <begin position="525"/>
        <end position="679"/>
    </location>
</feature>
<dbReference type="InterPro" id="IPR018946">
    <property type="entry name" value="PhoD-like_MPP"/>
</dbReference>
<dbReference type="Gene3D" id="3.60.21.70">
    <property type="entry name" value="PhoD-like phosphatase"/>
    <property type="match status" value="1"/>
</dbReference>
<feature type="domain" description="PhoD-like phosphatase" evidence="2">
    <location>
        <begin position="182"/>
        <end position="337"/>
    </location>
</feature>
<feature type="region of interest" description="Disordered" evidence="1">
    <location>
        <begin position="776"/>
        <end position="795"/>
    </location>
</feature>
<name>A0A8H2Y200_9AGAM</name>
<proteinExistence type="predicted"/>
<dbReference type="PANTHER" id="PTHR46689">
    <property type="entry name" value="MEMBRANE PROTEIN, PUTATIVE-RELATED"/>
    <property type="match status" value="1"/>
</dbReference>
<dbReference type="InterPro" id="IPR038607">
    <property type="entry name" value="PhoD-like_sf"/>
</dbReference>
<comment type="caution">
    <text evidence="3">The sequence shown here is derived from an EMBL/GenBank/DDBJ whole genome shotgun (WGS) entry which is preliminary data.</text>
</comment>
<dbReference type="Proteomes" id="UP000663888">
    <property type="component" value="Unassembled WGS sequence"/>
</dbReference>
<dbReference type="AlphaFoldDB" id="A0A8H2Y200"/>
<dbReference type="CDD" id="cd07389">
    <property type="entry name" value="MPP_PhoD"/>
    <property type="match status" value="1"/>
</dbReference>
<feature type="domain" description="PhoD-like phosphatase" evidence="2">
    <location>
        <begin position="438"/>
        <end position="508"/>
    </location>
</feature>
<reference evidence="3" key="1">
    <citation type="submission" date="2021-01" db="EMBL/GenBank/DDBJ databases">
        <authorList>
            <person name="Kaushik A."/>
        </authorList>
    </citation>
    <scope>NUCLEOTIDE SEQUENCE</scope>
    <source>
        <strain evidence="3">AG4-R118</strain>
    </source>
</reference>
<sequence>MATQPPLIPSTASSVTSLAKHEELANKVAQEAPQPDSAQPVAHTNEGKDIDEVTSPERAAQDTSEQNGHSKYDWQLLCGPMLKYSRLSKDSARWHGSALIVLRAPSESAARKPDEPRCSLDGSDSRAKPVHLFTERDRVYWRVDLETALEEEEREVHYSILIAGHREQDKIERSFWIPKIGQTFRIMFFSCNGFVPGAEKQVNGLALWNDVLRLHEKSPLHVMIGGGDQIYSDGVTEPHAPLEPWAQELSPRKRSKIPFPIELRDKVDDWYFQHHCDWFNASPFREANAQIPQLNIWDDHDIIDGFGTYRDTWQRAPVFMGIGEIAWKYMSIFQQHLPPSTTTNQLTYDPSSFNPMPPNSTTKHLPGTTEKAPVPTSKPDHPEVRQQTGIAQNGEQNGHATHEKTHQSDGTEEKTELDPSYVRHPQQGPYIQHRGLSICTSLGEGVLFYGLDCRTDRTRHRICYADTYQAMFDRLDKEIIPGKTKHLLLLLGVPIAYPRLVWAETLMTSKLMAPLRLLHKIFGFGAGLFNDFDGKVELLDDLEDHWAAAVHKAERNHLVQRLQTLSYTKQVRITILSGDVHLAAIGRFFTKAKFKVPQEKDHRYIVNVISSAITNAPPPEAVGDVLNSRNKLHRLDHHTAENLMNIFEEGVDGSKRRVNKTCYTARNYCIITRADPSAGPEATTAEEIGDNPATQESNEKEKHKTSPLGKIVGKDKHDGNLPKSAAEKGEISGGTGTIAKEVKGAQVGHDASALAPATGTKAVDALNISLRLEVDPKSPEGKTKAYGFSIPRIER</sequence>
<feature type="region of interest" description="Disordered" evidence="1">
    <location>
        <begin position="343"/>
        <end position="426"/>
    </location>
</feature>
<feature type="compositionally biased region" description="Basic and acidic residues" evidence="1">
    <location>
        <begin position="712"/>
        <end position="730"/>
    </location>
</feature>
<feature type="region of interest" description="Disordered" evidence="1">
    <location>
        <begin position="1"/>
        <end position="69"/>
    </location>
</feature>
<feature type="region of interest" description="Disordered" evidence="1">
    <location>
        <begin position="676"/>
        <end position="733"/>
    </location>
</feature>
<dbReference type="GO" id="GO:0016020">
    <property type="term" value="C:membrane"/>
    <property type="evidence" value="ECO:0007669"/>
    <property type="project" value="TreeGrafter"/>
</dbReference>
<dbReference type="InterPro" id="IPR043904">
    <property type="entry name" value="PhoD_2-like"/>
</dbReference>
<protein>
    <recommendedName>
        <fullName evidence="2">PhoD-like phosphatase domain-containing protein</fullName>
    </recommendedName>
</protein>
<feature type="compositionally biased region" description="Polar residues" evidence="1">
    <location>
        <begin position="385"/>
        <end position="399"/>
    </location>
</feature>
<evidence type="ECO:0000256" key="1">
    <source>
        <dbReference type="SAM" id="MobiDB-lite"/>
    </source>
</evidence>
<gene>
    <name evidence="3" type="ORF">RDB_LOCUS42839</name>
</gene>
<evidence type="ECO:0000313" key="3">
    <source>
        <dbReference type="EMBL" id="CAE6436237.1"/>
    </source>
</evidence>
<accession>A0A8H2Y200</accession>
<feature type="compositionally biased region" description="Polar residues" evidence="1">
    <location>
        <begin position="343"/>
        <end position="363"/>
    </location>
</feature>
<dbReference type="PANTHER" id="PTHR46689:SF3">
    <property type="entry name" value="PHOD-LIKE PHOSPHATASE DOMAIN-CONTAINING PROTEIN"/>
    <property type="match status" value="1"/>
</dbReference>
<evidence type="ECO:0000313" key="4">
    <source>
        <dbReference type="Proteomes" id="UP000663888"/>
    </source>
</evidence>
<evidence type="ECO:0000259" key="2">
    <source>
        <dbReference type="Pfam" id="PF19050"/>
    </source>
</evidence>
<dbReference type="EMBL" id="CAJMWX010000861">
    <property type="protein sequence ID" value="CAE6436237.1"/>
    <property type="molecule type" value="Genomic_DNA"/>
</dbReference>
<organism evidence="3 4">
    <name type="scientific">Rhizoctonia solani</name>
    <dbReference type="NCBI Taxonomy" id="456999"/>
    <lineage>
        <taxon>Eukaryota</taxon>
        <taxon>Fungi</taxon>
        <taxon>Dikarya</taxon>
        <taxon>Basidiomycota</taxon>
        <taxon>Agaricomycotina</taxon>
        <taxon>Agaricomycetes</taxon>
        <taxon>Cantharellales</taxon>
        <taxon>Ceratobasidiaceae</taxon>
        <taxon>Rhizoctonia</taxon>
    </lineage>
</organism>
<dbReference type="Pfam" id="PF19050">
    <property type="entry name" value="PhoD_2"/>
    <property type="match status" value="3"/>
</dbReference>
<feature type="compositionally biased region" description="Basic and acidic residues" evidence="1">
    <location>
        <begin position="400"/>
        <end position="417"/>
    </location>
</feature>